<dbReference type="KEGG" id="mrob:HH214_15175"/>
<dbReference type="SUPFAM" id="SSF52172">
    <property type="entry name" value="CheY-like"/>
    <property type="match status" value="1"/>
</dbReference>
<dbReference type="InterPro" id="IPR011006">
    <property type="entry name" value="CheY-like_superfamily"/>
</dbReference>
<dbReference type="PROSITE" id="PS50110">
    <property type="entry name" value="RESPONSE_REGULATORY"/>
    <property type="match status" value="1"/>
</dbReference>
<keyword evidence="1 2" id="KW-0597">Phosphoprotein</keyword>
<protein>
    <submittedName>
        <fullName evidence="4">Response regulator transcription factor</fullName>
    </submittedName>
</protein>
<evidence type="ECO:0000259" key="3">
    <source>
        <dbReference type="PROSITE" id="PS50110"/>
    </source>
</evidence>
<gene>
    <name evidence="4" type="ORF">HH214_15175</name>
</gene>
<evidence type="ECO:0000313" key="5">
    <source>
        <dbReference type="Proteomes" id="UP000503278"/>
    </source>
</evidence>
<feature type="domain" description="Response regulatory" evidence="3">
    <location>
        <begin position="4"/>
        <end position="116"/>
    </location>
</feature>
<accession>A0A7L5E8B3</accession>
<evidence type="ECO:0000256" key="2">
    <source>
        <dbReference type="PROSITE-ProRule" id="PRU00169"/>
    </source>
</evidence>
<proteinExistence type="predicted"/>
<dbReference type="AlphaFoldDB" id="A0A7L5E8B3"/>
<reference evidence="4 5" key="1">
    <citation type="submission" date="2020-04" db="EMBL/GenBank/DDBJ databases">
        <title>Genome sequencing of novel species.</title>
        <authorList>
            <person name="Heo J."/>
            <person name="Kim S.-J."/>
            <person name="Kim J.-S."/>
            <person name="Hong S.-B."/>
            <person name="Kwon S.-W."/>
        </authorList>
    </citation>
    <scope>NUCLEOTIDE SEQUENCE [LARGE SCALE GENOMIC DNA]</scope>
    <source>
        <strain evidence="4 5">F39-2</strain>
    </source>
</reference>
<dbReference type="InterPro" id="IPR050595">
    <property type="entry name" value="Bact_response_regulator"/>
</dbReference>
<dbReference type="GO" id="GO:0000160">
    <property type="term" value="P:phosphorelay signal transduction system"/>
    <property type="evidence" value="ECO:0007669"/>
    <property type="project" value="InterPro"/>
</dbReference>
<evidence type="ECO:0000256" key="1">
    <source>
        <dbReference type="ARBA" id="ARBA00022553"/>
    </source>
</evidence>
<dbReference type="PANTHER" id="PTHR44591:SF3">
    <property type="entry name" value="RESPONSE REGULATORY DOMAIN-CONTAINING PROTEIN"/>
    <property type="match status" value="1"/>
</dbReference>
<dbReference type="RefSeq" id="WP_169609006.1">
    <property type="nucleotide sequence ID" value="NZ_CP051682.1"/>
</dbReference>
<dbReference type="Proteomes" id="UP000503278">
    <property type="component" value="Chromosome"/>
</dbReference>
<name>A0A7L5E8B3_9SPHI</name>
<dbReference type="Gene3D" id="3.40.50.2300">
    <property type="match status" value="1"/>
</dbReference>
<organism evidence="4 5">
    <name type="scientific">Mucilaginibacter robiniae</name>
    <dbReference type="NCBI Taxonomy" id="2728022"/>
    <lineage>
        <taxon>Bacteria</taxon>
        <taxon>Pseudomonadati</taxon>
        <taxon>Bacteroidota</taxon>
        <taxon>Sphingobacteriia</taxon>
        <taxon>Sphingobacteriales</taxon>
        <taxon>Sphingobacteriaceae</taxon>
        <taxon>Mucilaginibacter</taxon>
    </lineage>
</organism>
<evidence type="ECO:0000313" key="4">
    <source>
        <dbReference type="EMBL" id="QJD97113.1"/>
    </source>
</evidence>
<dbReference type="EMBL" id="CP051682">
    <property type="protein sequence ID" value="QJD97113.1"/>
    <property type="molecule type" value="Genomic_DNA"/>
</dbReference>
<dbReference type="Pfam" id="PF00072">
    <property type="entry name" value="Response_reg"/>
    <property type="match status" value="1"/>
</dbReference>
<feature type="modified residue" description="4-aspartylphosphate" evidence="2">
    <location>
        <position position="53"/>
    </location>
</feature>
<keyword evidence="5" id="KW-1185">Reference proteome</keyword>
<dbReference type="PANTHER" id="PTHR44591">
    <property type="entry name" value="STRESS RESPONSE REGULATOR PROTEIN 1"/>
    <property type="match status" value="1"/>
</dbReference>
<dbReference type="InterPro" id="IPR001789">
    <property type="entry name" value="Sig_transdc_resp-reg_receiver"/>
</dbReference>
<dbReference type="SMART" id="SM00448">
    <property type="entry name" value="REC"/>
    <property type="match status" value="1"/>
</dbReference>
<sequence>MSKRILIVEDNEDLTEAIEMVLHKAGYEPLICRTYNNIFSCLFRNNVDLVILDGYLNGYDGRQILQQLKQHSSFKDLPVIFASVMTDEDLTGYKPDATLPKVYGMNELLKKIHDLLPA</sequence>